<feature type="region of interest" description="Disordered" evidence="1">
    <location>
        <begin position="1"/>
        <end position="25"/>
    </location>
</feature>
<dbReference type="Proteomes" id="UP000887563">
    <property type="component" value="Unplaced"/>
</dbReference>
<name>A0A914LLN9_MELIC</name>
<sequence length="729" mass="82817">MRIGQKNYAKSEPPSLKKSNDHPTIQKEDRKAEFYRKVQNIPIQNDHALQLYQHWAEQAFSNLFAVIANQRLRHFSKSVNYEFGECSKRASTVPLHAKCISTLILGKFNGRTFIETVGGLRLMDEPIINNNDIKNSGYRIFTKKPLKRLHILNKIYKEHRRERRQTGIIKKDYYQLYKPAKSRLSPIGKLAKKMMVVVLKAKGKKEKDVIPWQHTVERIKASTQKRNNIKKMLEGSEIKNMDQLVYNGLKRRGIVQEDLNDVIGNPEKLQQFLKKKRLEKEKAPLQRLVNLLRDGIKLGYAFTGQNSTELDNKTLKLVSPRFLSVTPEEHNDTLSFLSPSLFSLHGNGNGIENLTSIPSLIKKIGGPVGFSSQDQQMWLDFIMEAAGVIEDAEKIEKELNNKNLNGVESIWNKHFDKEKYEREVRTNDGTPLYFTKQNIRHGFDVFDESEVKKVDLFEELQRKTNINQIREMNQTGYSLLTKEQLKMIYGTDSPYHDPKLLQRFLLLNNSVLTSHIENDIHKLATIDSFKIQPKKPKFDDFHQSRRRKRAIILSPISFSPFVLTLINLNPVILSPIIFSPLILAPAVLGPVILSPWVFVPLVLSPRLLTPLILSPPLFSPLILSPLALQPVILSPGAFAPLILSPVLLSPFILSPQVFTPLILSPLALNPFILNPSALSPVILSPFVLSPIILSPAFLSALILSPYALSPLIQSPLIAYSVILSPSYLS</sequence>
<dbReference type="WBParaSite" id="Minc3s00636g15441">
    <property type="protein sequence ID" value="Minc3s00636g15441"/>
    <property type="gene ID" value="Minc3s00636g15441"/>
</dbReference>
<evidence type="ECO:0000313" key="3">
    <source>
        <dbReference type="Proteomes" id="UP000887563"/>
    </source>
</evidence>
<accession>A0A914LLN9</accession>
<proteinExistence type="predicted"/>
<reference evidence="4" key="1">
    <citation type="submission" date="2022-11" db="UniProtKB">
        <authorList>
            <consortium name="WormBaseParasite"/>
        </authorList>
    </citation>
    <scope>IDENTIFICATION</scope>
</reference>
<feature type="transmembrane region" description="Helical" evidence="2">
    <location>
        <begin position="611"/>
        <end position="632"/>
    </location>
</feature>
<evidence type="ECO:0000256" key="2">
    <source>
        <dbReference type="SAM" id="Phobius"/>
    </source>
</evidence>
<evidence type="ECO:0000256" key="1">
    <source>
        <dbReference type="SAM" id="MobiDB-lite"/>
    </source>
</evidence>
<protein>
    <submittedName>
        <fullName evidence="4">Uncharacterized protein</fullName>
    </submittedName>
</protein>
<evidence type="ECO:0000313" key="4">
    <source>
        <dbReference type="WBParaSite" id="Minc3s00636g15441"/>
    </source>
</evidence>
<feature type="transmembrane region" description="Helical" evidence="2">
    <location>
        <begin position="550"/>
        <end position="570"/>
    </location>
</feature>
<dbReference type="Pfam" id="PF04870">
    <property type="entry name" value="Moulting_cycle"/>
    <property type="match status" value="1"/>
</dbReference>
<dbReference type="InterPro" id="IPR006954">
    <property type="entry name" value="Mlt-10-like"/>
</dbReference>
<keyword evidence="3" id="KW-1185">Reference proteome</keyword>
<keyword evidence="2" id="KW-1133">Transmembrane helix</keyword>
<keyword evidence="2" id="KW-0812">Transmembrane</keyword>
<dbReference type="PANTHER" id="PTHR21523">
    <property type="match status" value="1"/>
</dbReference>
<feature type="transmembrane region" description="Helical" evidence="2">
    <location>
        <begin position="680"/>
        <end position="702"/>
    </location>
</feature>
<feature type="transmembrane region" description="Helical" evidence="2">
    <location>
        <begin position="576"/>
        <end position="599"/>
    </location>
</feature>
<feature type="transmembrane region" description="Helical" evidence="2">
    <location>
        <begin position="638"/>
        <end position="668"/>
    </location>
</feature>
<keyword evidence="2" id="KW-0472">Membrane</keyword>
<dbReference type="AlphaFoldDB" id="A0A914LLN9"/>
<dbReference type="PANTHER" id="PTHR21523:SF37">
    <property type="entry name" value="MLT-TEN (MLT-10) RELATED"/>
    <property type="match status" value="1"/>
</dbReference>
<organism evidence="3 4">
    <name type="scientific">Meloidogyne incognita</name>
    <name type="common">Southern root-knot nematode worm</name>
    <name type="synonym">Oxyuris incognita</name>
    <dbReference type="NCBI Taxonomy" id="6306"/>
    <lineage>
        <taxon>Eukaryota</taxon>
        <taxon>Metazoa</taxon>
        <taxon>Ecdysozoa</taxon>
        <taxon>Nematoda</taxon>
        <taxon>Chromadorea</taxon>
        <taxon>Rhabditida</taxon>
        <taxon>Tylenchina</taxon>
        <taxon>Tylenchomorpha</taxon>
        <taxon>Tylenchoidea</taxon>
        <taxon>Meloidogynidae</taxon>
        <taxon>Meloidogyninae</taxon>
        <taxon>Meloidogyne</taxon>
        <taxon>Meloidogyne incognita group</taxon>
    </lineage>
</organism>